<dbReference type="GO" id="GO:0000287">
    <property type="term" value="F:magnesium ion binding"/>
    <property type="evidence" value="ECO:0007669"/>
    <property type="project" value="UniProtKB-UniRule"/>
</dbReference>
<dbReference type="CDD" id="cd18741">
    <property type="entry name" value="PIN_VapC4-5_FitB-like"/>
    <property type="match status" value="1"/>
</dbReference>
<dbReference type="InterPro" id="IPR002716">
    <property type="entry name" value="PIN_dom"/>
</dbReference>
<keyword evidence="2 8" id="KW-1277">Toxin-antitoxin system</keyword>
<dbReference type="GO" id="GO:0090729">
    <property type="term" value="F:toxin activity"/>
    <property type="evidence" value="ECO:0007669"/>
    <property type="project" value="UniProtKB-KW"/>
</dbReference>
<evidence type="ECO:0000256" key="7">
    <source>
        <dbReference type="ARBA" id="ARBA00038093"/>
    </source>
</evidence>
<feature type="binding site" evidence="8">
    <location>
        <position position="10"/>
    </location>
    <ligand>
        <name>Mg(2+)</name>
        <dbReference type="ChEBI" id="CHEBI:18420"/>
    </ligand>
</feature>
<keyword evidence="8" id="KW-0800">Toxin</keyword>
<dbReference type="PANTHER" id="PTHR33653">
    <property type="entry name" value="RIBONUCLEASE VAPC2"/>
    <property type="match status" value="1"/>
</dbReference>
<evidence type="ECO:0000256" key="6">
    <source>
        <dbReference type="ARBA" id="ARBA00022842"/>
    </source>
</evidence>
<dbReference type="InterPro" id="IPR050556">
    <property type="entry name" value="Type_II_TA_system_RNase"/>
</dbReference>
<feature type="binding site" evidence="8">
    <location>
        <position position="97"/>
    </location>
    <ligand>
        <name>Mg(2+)</name>
        <dbReference type="ChEBI" id="CHEBI:18420"/>
    </ligand>
</feature>
<keyword evidence="4 8" id="KW-0479">Metal-binding</keyword>
<evidence type="ECO:0000256" key="3">
    <source>
        <dbReference type="ARBA" id="ARBA00022722"/>
    </source>
</evidence>
<comment type="function">
    <text evidence="8">Toxic component of a toxin-antitoxin (TA) system. An RNase.</text>
</comment>
<gene>
    <name evidence="10" type="primary">vapc10</name>
    <name evidence="8" type="synonym">vapC</name>
    <name evidence="10" type="ORF">MSHI_18310</name>
</gene>
<feature type="domain" description="PIN" evidence="9">
    <location>
        <begin position="7"/>
        <end position="116"/>
    </location>
</feature>
<dbReference type="Pfam" id="PF01850">
    <property type="entry name" value="PIN"/>
    <property type="match status" value="1"/>
</dbReference>
<keyword evidence="3 8" id="KW-0540">Nuclease</keyword>
<dbReference type="EC" id="3.1.-.-" evidence="8"/>
<evidence type="ECO:0000313" key="11">
    <source>
        <dbReference type="Proteomes" id="UP000467236"/>
    </source>
</evidence>
<dbReference type="EMBL" id="AP022575">
    <property type="protein sequence ID" value="BBX73925.1"/>
    <property type="molecule type" value="Genomic_DNA"/>
</dbReference>
<keyword evidence="6 8" id="KW-0460">Magnesium</keyword>
<evidence type="ECO:0000256" key="5">
    <source>
        <dbReference type="ARBA" id="ARBA00022801"/>
    </source>
</evidence>
<evidence type="ECO:0000313" key="10">
    <source>
        <dbReference type="EMBL" id="BBX73925.1"/>
    </source>
</evidence>
<proteinExistence type="inferred from homology"/>
<dbReference type="KEGG" id="mshj:MSHI_18310"/>
<dbReference type="GO" id="GO:0016787">
    <property type="term" value="F:hydrolase activity"/>
    <property type="evidence" value="ECO:0007669"/>
    <property type="project" value="UniProtKB-KW"/>
</dbReference>
<dbReference type="InterPro" id="IPR029060">
    <property type="entry name" value="PIN-like_dom_sf"/>
</dbReference>
<keyword evidence="11" id="KW-1185">Reference proteome</keyword>
<evidence type="ECO:0000256" key="2">
    <source>
        <dbReference type="ARBA" id="ARBA00022649"/>
    </source>
</evidence>
<comment type="similarity">
    <text evidence="7 8">Belongs to the PINc/VapC protein family.</text>
</comment>
<evidence type="ECO:0000256" key="4">
    <source>
        <dbReference type="ARBA" id="ARBA00022723"/>
    </source>
</evidence>
<dbReference type="SUPFAM" id="SSF88723">
    <property type="entry name" value="PIN domain-like"/>
    <property type="match status" value="1"/>
</dbReference>
<dbReference type="GO" id="GO:0004540">
    <property type="term" value="F:RNA nuclease activity"/>
    <property type="evidence" value="ECO:0007669"/>
    <property type="project" value="InterPro"/>
</dbReference>
<dbReference type="Gene3D" id="3.40.50.1010">
    <property type="entry name" value="5'-nuclease"/>
    <property type="match status" value="1"/>
</dbReference>
<name>A0A7I7MP51_9MYCO</name>
<evidence type="ECO:0000259" key="9">
    <source>
        <dbReference type="Pfam" id="PF01850"/>
    </source>
</evidence>
<reference evidence="10 11" key="1">
    <citation type="journal article" date="2019" name="Emerg. Microbes Infect.">
        <title>Comprehensive subspecies identification of 175 nontuberculous mycobacteria species based on 7547 genomic profiles.</title>
        <authorList>
            <person name="Matsumoto Y."/>
            <person name="Kinjo T."/>
            <person name="Motooka D."/>
            <person name="Nabeya D."/>
            <person name="Jung N."/>
            <person name="Uechi K."/>
            <person name="Horii T."/>
            <person name="Iida T."/>
            <person name="Fujita J."/>
            <person name="Nakamura S."/>
        </authorList>
    </citation>
    <scope>NUCLEOTIDE SEQUENCE [LARGE SCALE GENOMIC DNA]</scope>
    <source>
        <strain evidence="10 11">JCM 14233</strain>
    </source>
</reference>
<dbReference type="AlphaFoldDB" id="A0A7I7MP51"/>
<dbReference type="PANTHER" id="PTHR33653:SF1">
    <property type="entry name" value="RIBONUCLEASE VAPC2"/>
    <property type="match status" value="1"/>
</dbReference>
<protein>
    <recommendedName>
        <fullName evidence="8">Ribonuclease VapC</fullName>
        <shortName evidence="8">RNase VapC</shortName>
        <ecNumber evidence="8">3.1.-.-</ecNumber>
    </recommendedName>
    <alternativeName>
        <fullName evidence="8">Toxin VapC</fullName>
    </alternativeName>
</protein>
<organism evidence="10 11">
    <name type="scientific">Mycobacterium shinjukuense</name>
    <dbReference type="NCBI Taxonomy" id="398694"/>
    <lineage>
        <taxon>Bacteria</taxon>
        <taxon>Bacillati</taxon>
        <taxon>Actinomycetota</taxon>
        <taxon>Actinomycetes</taxon>
        <taxon>Mycobacteriales</taxon>
        <taxon>Mycobacteriaceae</taxon>
        <taxon>Mycobacterium</taxon>
    </lineage>
</organism>
<dbReference type="Proteomes" id="UP000467236">
    <property type="component" value="Chromosome"/>
</dbReference>
<comment type="cofactor">
    <cofactor evidence="1 8">
        <name>Mg(2+)</name>
        <dbReference type="ChEBI" id="CHEBI:18420"/>
    </cofactor>
</comment>
<accession>A0A7I7MP51</accession>
<evidence type="ECO:0000256" key="8">
    <source>
        <dbReference type="HAMAP-Rule" id="MF_00265"/>
    </source>
</evidence>
<keyword evidence="5 8" id="KW-0378">Hydrolase</keyword>
<dbReference type="InterPro" id="IPR022907">
    <property type="entry name" value="VapC_family"/>
</dbReference>
<evidence type="ECO:0000256" key="1">
    <source>
        <dbReference type="ARBA" id="ARBA00001946"/>
    </source>
</evidence>
<sequence>MARYLMILVDSDVLIAHLRGVAAARDWLVSARKDGPRAISVVSIAELVDGMRSVERREVWRLLASFRVEPATEMIARRAGAMMRRYRRGHNRIGLGDYLIAATADVRGLHLATLNVRHFPMFEQLQPPFAVPRHRPRTRRG</sequence>
<dbReference type="HAMAP" id="MF_00265">
    <property type="entry name" value="VapC_Nob1"/>
    <property type="match status" value="1"/>
</dbReference>